<feature type="domain" description="TrwC relaxase" evidence="2">
    <location>
        <begin position="35"/>
        <end position="287"/>
    </location>
</feature>
<dbReference type="NCBIfam" id="NF041492">
    <property type="entry name" value="MobF"/>
    <property type="match status" value="1"/>
</dbReference>
<dbReference type="InterPro" id="IPR027417">
    <property type="entry name" value="P-loop_NTPase"/>
</dbReference>
<evidence type="ECO:0000313" key="5">
    <source>
        <dbReference type="Proteomes" id="UP000000268"/>
    </source>
</evidence>
<geneLocation type="plasmid" evidence="4 5">
    <name>pREB6</name>
</geneLocation>
<dbReference type="Proteomes" id="UP000000268">
    <property type="component" value="Plasmid pREB6"/>
</dbReference>
<dbReference type="PANTHER" id="PTHR34985">
    <property type="entry name" value="SLR0554 PROTEIN"/>
    <property type="match status" value="1"/>
</dbReference>
<dbReference type="Pfam" id="PF08751">
    <property type="entry name" value="TrwC"/>
    <property type="match status" value="1"/>
</dbReference>
<evidence type="ECO:0000313" key="4">
    <source>
        <dbReference type="EMBL" id="ABW33028.1"/>
    </source>
</evidence>
<organism evidence="4 5">
    <name type="scientific">Acaryochloris marina (strain MBIC 11017)</name>
    <dbReference type="NCBI Taxonomy" id="329726"/>
    <lineage>
        <taxon>Bacteria</taxon>
        <taxon>Bacillati</taxon>
        <taxon>Cyanobacteriota</taxon>
        <taxon>Cyanophyceae</taxon>
        <taxon>Acaryochloridales</taxon>
        <taxon>Acaryochloridaceae</taxon>
        <taxon>Acaryochloris</taxon>
    </lineage>
</organism>
<evidence type="ECO:0000256" key="1">
    <source>
        <dbReference type="SAM" id="MobiDB-lite"/>
    </source>
</evidence>
<feature type="region of interest" description="Disordered" evidence="1">
    <location>
        <begin position="866"/>
        <end position="1012"/>
    </location>
</feature>
<evidence type="ECO:0000259" key="2">
    <source>
        <dbReference type="Pfam" id="PF08751"/>
    </source>
</evidence>
<gene>
    <name evidence="4" type="ordered locus">AM1_F0157</name>
</gene>
<keyword evidence="4" id="KW-0614">Plasmid</keyword>
<feature type="domain" description="DUF3854" evidence="3">
    <location>
        <begin position="1615"/>
        <end position="1741"/>
    </location>
</feature>
<keyword evidence="5" id="KW-1185">Reference proteome</keyword>
<dbReference type="SUPFAM" id="SSF52540">
    <property type="entry name" value="P-loop containing nucleoside triphosphate hydrolases"/>
    <property type="match status" value="2"/>
</dbReference>
<protein>
    <submittedName>
        <fullName evidence="4">Uncharacterized protein</fullName>
    </submittedName>
</protein>
<dbReference type="NCBIfam" id="TIGR02686">
    <property type="entry name" value="relax_trwC"/>
    <property type="match status" value="1"/>
</dbReference>
<evidence type="ECO:0000259" key="3">
    <source>
        <dbReference type="Pfam" id="PF12965"/>
    </source>
</evidence>
<dbReference type="PANTHER" id="PTHR34985:SF1">
    <property type="entry name" value="SLR0554 PROTEIN"/>
    <property type="match status" value="1"/>
</dbReference>
<dbReference type="Pfam" id="PF12965">
    <property type="entry name" value="DUF3854"/>
    <property type="match status" value="1"/>
</dbReference>
<dbReference type="HOGENOM" id="CLU_001719_0_0_3"/>
<dbReference type="InterPro" id="IPR014059">
    <property type="entry name" value="TraI/TrwC_relax"/>
</dbReference>
<proteinExistence type="predicted"/>
<sequence>MDYYSPDVSKSVQKKGKGKTVSEAESKAAALRKLVRAQWYGYGAYALGLQGNVHRADFKKVFYGYNLEGERLRGFPKNEKHKERVGDDFTFSMPKSASMVLHIGCDYRLFDAHLQAVKRTLDIVQERYGQTRVMIGGVRHTLNTKNLVIALINHHTSRANDPQVHTHALVMNTTQMPDGTWRSRKNDLMYMQECLGQIYRQYLAENIQNLGYKIYATKDAFEIEGITREQVETFSKRSQQIFKQLEKDGLEATTANKQTACLKSRKAKEPGQKLTDLQAVWQQAAQTLDYRMPQPDLSPQFEYRPDQVTTALHSAINHLSERSITFTREQIEQFVFGNIRQFRFEDISQAMSACEELLTLRDQVNNTERFTTVAALEREAAIHQSWDLGRQTQTPLMSEYSVRELLKESGLNVGQLEAVAKTLAHSDQFILWHGLAGVGKTRTLGQLKQVLTHLNLDIQGYAPTTKASKVLGKELGIKTNTVAKLLVSKPSLAPHQLWIVDEAGMIGSQQMLELLGRARAANARVLFVGDTKQNPSITAGSPMRSLIRAGATTFHISQIVRQRNTVQKRAVSLIAKGQGLNAVSLLKEHGYIQEIKDEDIRQQTFADYYLQLSPEERAETLLVTGTNKERLAIMSLLRQGLKAEGTLGEEDHHIQQLASRHLTIEQKRLVQFYQVGDYIQLQKKNYRSTPLQKDKLYRVERRLGDELLVSSSGGRLYHFNPSKYKHKEVYEVQNLNVAVGDDLRWTHNNKEQKWSNGDEVKVVAIEGSTLHVIDEEGQHRTISLDHPVCLDYALVHTAHRAQGQSRKRVVISSTNDPTSSKEPFYVKISRQSHEIVIYCQSFKKLDERVSESIAQDNATELLKDYHEQSGSQIGHDSGAPEDYPGRTANPSHGDGNSQSVRSRSGGENRYIEPPRQPGVGDVTPSRQGRTPALHRTAPRRLGRPEVGEDGGIHRQINESNGGSDPEDELLRYDLPATERGSGDGGRGDQVHQTTTPEQRSLDFSDAHQRQERSQLGDALAGLARSWTAYQNAQLIVASGLDQAVNQLSEGMEEPQPPTYDMGNLAASITQRQEQQDLTEHLTQIQYVLDQIDEAVEQVTYREQIRAMDAGLQEWQASRGLTDAIAEVEADQPDAVEHLDAALERAEAQPVLYPQMQRLVRSIREWQSQQQLVNALAPIAETIQQLQGHQYQGMAGLAKTITQHQNIQALSESGVLEQIQQQVERLNSPIYPSMGALAEKIQTVQAQREIYESLAQLTEALEQLPIQPYQYQGMGQLAQTWQTHQDMQALDQLGLLDKLDRLTQQVAQVNQADYAGMAKLAGTIHDINAEKTLLNSGLEASLAELATSIEQLQSQPSIYEYEGMKNLAEAIAQRRAEAAITQHLEGVDEAVKQVQQMIGQTLEMQELGQTVRDMREVGAVAEGPITEELKTLAERLQGKGINITPKPKFIKVFWTPETNPKKLMEASFPIAEGHWQELLAGSGIHPDLAELNCETIAGQEILERLLSTKIEDMGAGQVVVKEISEEFAKLRDVPDGGFWIKAGVLASSLDDPEPTESLWGSLKPDHPRMDYRRNRPQKYEHPADVSREIFLTHVPEWLAQTIYDQYGITPRPGKHFWSVVKDNPQIPINITEGGKKTLAVNSQGHVTIGLPGVNGGYRANDDNKKKLPIRQLHPGLAVFAVPGRHFNFLYDQETKPLTIVNVRQDLVRAGELLVKEGCSVSASKWDNQHKGVDDLIVGAGPKQLELAISRTRPFEEIALKHYQYRYRKLVEFVQRRDGDLAPERMDLEVFMEASRRGELEDGYRFIEAGSKHIYEREYLMEKALELQKHKTEVGMAMVPIVQAMAQKHGSQHGRVRVYFTPSWVMTHGPLTTMIREKESNRVLLRYRAGHLLHVTAQAQTLSEFQKTTQPIDQEVENQRNSLASQTCAAVRVITHAYGQEEAQGGDYVSEGDNWRLRSGRGYTSITDKHTGQVILEVKVGQILRMSDNPEVQAKFEDLGQLANEITQEQQQHQRRSPRR</sequence>
<accession>A8ZPV0</accession>
<feature type="compositionally biased region" description="Basic and acidic residues" evidence="1">
    <location>
        <begin position="999"/>
        <end position="1012"/>
    </location>
</feature>
<dbReference type="SUPFAM" id="SSF55464">
    <property type="entry name" value="Origin of replication-binding domain, RBD-like"/>
    <property type="match status" value="1"/>
</dbReference>
<dbReference type="EMBL" id="CP000843">
    <property type="protein sequence ID" value="ABW33028.1"/>
    <property type="molecule type" value="Genomic_DNA"/>
</dbReference>
<dbReference type="InterPro" id="IPR024385">
    <property type="entry name" value="DUF3854"/>
</dbReference>
<dbReference type="Pfam" id="PF13604">
    <property type="entry name" value="AAA_30"/>
    <property type="match status" value="1"/>
</dbReference>
<feature type="compositionally biased region" description="Basic and acidic residues" evidence="1">
    <location>
        <begin position="942"/>
        <end position="956"/>
    </location>
</feature>
<dbReference type="InterPro" id="IPR014862">
    <property type="entry name" value="TrwC"/>
</dbReference>
<name>A8ZPV0_ACAM1</name>
<feature type="compositionally biased region" description="Polar residues" evidence="1">
    <location>
        <begin position="888"/>
        <end position="902"/>
    </location>
</feature>
<reference evidence="4 5" key="1">
    <citation type="journal article" date="2008" name="Proc. Natl. Acad. Sci. U.S.A.">
        <title>Niche adaptation and genome expansion in the chlorophyll d-producing cyanobacterium Acaryochloris marina.</title>
        <authorList>
            <person name="Swingley W.D."/>
            <person name="Chen M."/>
            <person name="Cheung P.C."/>
            <person name="Conrad A.L."/>
            <person name="Dejesa L.C."/>
            <person name="Hao J."/>
            <person name="Honchak B.M."/>
            <person name="Karbach L.E."/>
            <person name="Kurdoglu A."/>
            <person name="Lahiri S."/>
            <person name="Mastrian S.D."/>
            <person name="Miyashita H."/>
            <person name="Page L."/>
            <person name="Ramakrishna P."/>
            <person name="Satoh S."/>
            <person name="Sattley W.M."/>
            <person name="Shimada Y."/>
            <person name="Taylor H.L."/>
            <person name="Tomo T."/>
            <person name="Tsuchiya T."/>
            <person name="Wang Z.T."/>
            <person name="Raymond J."/>
            <person name="Mimuro M."/>
            <person name="Blankenship R.E."/>
            <person name="Touchman J.W."/>
        </authorList>
    </citation>
    <scope>NUCLEOTIDE SEQUENCE [LARGE SCALE GENOMIC DNA]</scope>
    <source>
        <strain evidence="5">MBIC 11017</strain>
        <plasmid evidence="5">Plasmid pREB6</plasmid>
    </source>
</reference>
<dbReference type="KEGG" id="amr:AM1_F0157"/>
<dbReference type="Gene3D" id="3.40.50.300">
    <property type="entry name" value="P-loop containing nucleotide triphosphate hydrolases"/>
    <property type="match status" value="1"/>
</dbReference>